<dbReference type="Proteomes" id="UP000237105">
    <property type="component" value="Unassembled WGS sequence"/>
</dbReference>
<sequence>MMKKMKKLDWIGLEKTLMEEAVEEGASLSNSVDRDKASRSNKSRAEEQRYSVAEAHRTVGNVLTDPNRTKTKGNGLMTRFKF</sequence>
<gene>
    <name evidence="2" type="ORF">PanWU01x14_179660</name>
</gene>
<proteinExistence type="predicted"/>
<organism evidence="2 3">
    <name type="scientific">Parasponia andersonii</name>
    <name type="common">Sponia andersonii</name>
    <dbReference type="NCBI Taxonomy" id="3476"/>
    <lineage>
        <taxon>Eukaryota</taxon>
        <taxon>Viridiplantae</taxon>
        <taxon>Streptophyta</taxon>
        <taxon>Embryophyta</taxon>
        <taxon>Tracheophyta</taxon>
        <taxon>Spermatophyta</taxon>
        <taxon>Magnoliopsida</taxon>
        <taxon>eudicotyledons</taxon>
        <taxon>Gunneridae</taxon>
        <taxon>Pentapetalae</taxon>
        <taxon>rosids</taxon>
        <taxon>fabids</taxon>
        <taxon>Rosales</taxon>
        <taxon>Cannabaceae</taxon>
        <taxon>Parasponia</taxon>
    </lineage>
</organism>
<dbReference type="AlphaFoldDB" id="A0A2P5C6T9"/>
<reference evidence="3" key="1">
    <citation type="submission" date="2016-06" db="EMBL/GenBank/DDBJ databases">
        <title>Parallel loss of symbiosis genes in relatives of nitrogen-fixing non-legume Parasponia.</title>
        <authorList>
            <person name="Van Velzen R."/>
            <person name="Holmer R."/>
            <person name="Bu F."/>
            <person name="Rutten L."/>
            <person name="Van Zeijl A."/>
            <person name="Liu W."/>
            <person name="Santuari L."/>
            <person name="Cao Q."/>
            <person name="Sharma T."/>
            <person name="Shen D."/>
            <person name="Roswanjaya Y."/>
            <person name="Wardhani T."/>
            <person name="Kalhor M.S."/>
            <person name="Jansen J."/>
            <person name="Van den Hoogen J."/>
            <person name="Gungor B."/>
            <person name="Hartog M."/>
            <person name="Hontelez J."/>
            <person name="Verver J."/>
            <person name="Yang W.-C."/>
            <person name="Schijlen E."/>
            <person name="Repin R."/>
            <person name="Schilthuizen M."/>
            <person name="Schranz E."/>
            <person name="Heidstra R."/>
            <person name="Miyata K."/>
            <person name="Fedorova E."/>
            <person name="Kohlen W."/>
            <person name="Bisseling T."/>
            <person name="Smit S."/>
            <person name="Geurts R."/>
        </authorList>
    </citation>
    <scope>NUCLEOTIDE SEQUENCE [LARGE SCALE GENOMIC DNA]</scope>
    <source>
        <strain evidence="3">cv. WU1-14</strain>
    </source>
</reference>
<evidence type="ECO:0000313" key="3">
    <source>
        <dbReference type="Proteomes" id="UP000237105"/>
    </source>
</evidence>
<evidence type="ECO:0000313" key="2">
    <source>
        <dbReference type="EMBL" id="PON56748.1"/>
    </source>
</evidence>
<evidence type="ECO:0000256" key="1">
    <source>
        <dbReference type="SAM" id="MobiDB-lite"/>
    </source>
</evidence>
<keyword evidence="3" id="KW-1185">Reference proteome</keyword>
<comment type="caution">
    <text evidence="2">The sequence shown here is derived from an EMBL/GenBank/DDBJ whole genome shotgun (WGS) entry which is preliminary data.</text>
</comment>
<name>A0A2P5C6T9_PARAD</name>
<accession>A0A2P5C6T9</accession>
<feature type="compositionally biased region" description="Basic and acidic residues" evidence="1">
    <location>
        <begin position="32"/>
        <end position="57"/>
    </location>
</feature>
<protein>
    <submittedName>
        <fullName evidence="2">Uncharacterized protein</fullName>
    </submittedName>
</protein>
<feature type="region of interest" description="Disordered" evidence="1">
    <location>
        <begin position="22"/>
        <end position="82"/>
    </location>
</feature>
<dbReference type="EMBL" id="JXTB01000168">
    <property type="protein sequence ID" value="PON56748.1"/>
    <property type="molecule type" value="Genomic_DNA"/>
</dbReference>